<name>A0A841H0I2_9BACT</name>
<accession>A0A841H0I2</accession>
<dbReference type="Proteomes" id="UP000582837">
    <property type="component" value="Unassembled WGS sequence"/>
</dbReference>
<reference evidence="2 3" key="1">
    <citation type="submission" date="2020-08" db="EMBL/GenBank/DDBJ databases">
        <title>Genomic Encyclopedia of Type Strains, Phase IV (KMG-IV): sequencing the most valuable type-strain genomes for metagenomic binning, comparative biology and taxonomic classification.</title>
        <authorList>
            <person name="Goeker M."/>
        </authorList>
    </citation>
    <scope>NUCLEOTIDE SEQUENCE [LARGE SCALE GENOMIC DNA]</scope>
    <source>
        <strain evidence="2 3">DSM 29007</strain>
    </source>
</reference>
<proteinExistence type="predicted"/>
<feature type="chain" id="PRO_5033046762" description="Lipocalin-like domain-containing protein" evidence="1">
    <location>
        <begin position="28"/>
        <end position="153"/>
    </location>
</feature>
<gene>
    <name evidence="2" type="ORF">HNQ61_003199</name>
</gene>
<dbReference type="EMBL" id="JACHIA010000009">
    <property type="protein sequence ID" value="MBB6071571.1"/>
    <property type="molecule type" value="Genomic_DNA"/>
</dbReference>
<evidence type="ECO:0008006" key="4">
    <source>
        <dbReference type="Google" id="ProtNLM"/>
    </source>
</evidence>
<evidence type="ECO:0000256" key="1">
    <source>
        <dbReference type="SAM" id="SignalP"/>
    </source>
</evidence>
<evidence type="ECO:0000313" key="3">
    <source>
        <dbReference type="Proteomes" id="UP000582837"/>
    </source>
</evidence>
<feature type="signal peptide" evidence="1">
    <location>
        <begin position="1"/>
        <end position="27"/>
    </location>
</feature>
<sequence length="153" mass="15748">MRNADTQMLAASTRRAMIAACMGVALASAGCAGAIPVRPADAGPGAQRDAVGGAYVLADVDGRPLPARGRGENNVMLHAGTLALTPPDAAVLTISAQSADAPEPREHTVPGTWRLRGDSLMVNFGEGTMRGIAVGSVLRLTASDNSVITFRRR</sequence>
<keyword evidence="1" id="KW-0732">Signal</keyword>
<comment type="caution">
    <text evidence="2">The sequence shown here is derived from an EMBL/GenBank/DDBJ whole genome shotgun (WGS) entry which is preliminary data.</text>
</comment>
<keyword evidence="3" id="KW-1185">Reference proteome</keyword>
<dbReference type="RefSeq" id="WP_170034936.1">
    <property type="nucleotide sequence ID" value="NZ_JABDTL010000001.1"/>
</dbReference>
<organism evidence="2 3">
    <name type="scientific">Longimicrobium terrae</name>
    <dbReference type="NCBI Taxonomy" id="1639882"/>
    <lineage>
        <taxon>Bacteria</taxon>
        <taxon>Pseudomonadati</taxon>
        <taxon>Gemmatimonadota</taxon>
        <taxon>Longimicrobiia</taxon>
        <taxon>Longimicrobiales</taxon>
        <taxon>Longimicrobiaceae</taxon>
        <taxon>Longimicrobium</taxon>
    </lineage>
</organism>
<dbReference type="AlphaFoldDB" id="A0A841H0I2"/>
<dbReference type="PROSITE" id="PS51257">
    <property type="entry name" value="PROKAR_LIPOPROTEIN"/>
    <property type="match status" value="1"/>
</dbReference>
<protein>
    <recommendedName>
        <fullName evidence="4">Lipocalin-like domain-containing protein</fullName>
    </recommendedName>
</protein>
<evidence type="ECO:0000313" key="2">
    <source>
        <dbReference type="EMBL" id="MBB6071571.1"/>
    </source>
</evidence>